<dbReference type="GO" id="GO:0016706">
    <property type="term" value="F:2-oxoglutarate-dependent dioxygenase activity"/>
    <property type="evidence" value="ECO:0007669"/>
    <property type="project" value="UniProtKB-ARBA"/>
</dbReference>
<protein>
    <recommendedName>
        <fullName evidence="3">Phytanoyl-CoA dioxygenase family protein</fullName>
    </recommendedName>
</protein>
<dbReference type="AlphaFoldDB" id="A0AA37SL24"/>
<dbReference type="Gene3D" id="2.60.120.620">
    <property type="entry name" value="q2cbj1_9rhob like domain"/>
    <property type="match status" value="1"/>
</dbReference>
<dbReference type="SUPFAM" id="SSF51197">
    <property type="entry name" value="Clavaminate synthase-like"/>
    <property type="match status" value="1"/>
</dbReference>
<dbReference type="EMBL" id="BSOH01000001">
    <property type="protein sequence ID" value="GLR15857.1"/>
    <property type="molecule type" value="Genomic_DNA"/>
</dbReference>
<dbReference type="Pfam" id="PF05721">
    <property type="entry name" value="PhyH"/>
    <property type="match status" value="1"/>
</dbReference>
<dbReference type="GO" id="GO:0005506">
    <property type="term" value="F:iron ion binding"/>
    <property type="evidence" value="ECO:0007669"/>
    <property type="project" value="UniProtKB-ARBA"/>
</dbReference>
<evidence type="ECO:0000313" key="2">
    <source>
        <dbReference type="Proteomes" id="UP001156666"/>
    </source>
</evidence>
<dbReference type="PANTHER" id="PTHR20883:SF46">
    <property type="entry name" value="PHYTANOYL-COA HYDROXYLASE"/>
    <property type="match status" value="1"/>
</dbReference>
<dbReference type="RefSeq" id="WP_235294564.1">
    <property type="nucleotide sequence ID" value="NZ_BSOH01000001.1"/>
</dbReference>
<dbReference type="Proteomes" id="UP001156666">
    <property type="component" value="Unassembled WGS sequence"/>
</dbReference>
<reference evidence="1" key="2">
    <citation type="submission" date="2023-01" db="EMBL/GenBank/DDBJ databases">
        <title>Draft genome sequence of Portibacter lacus strain NBRC 108769.</title>
        <authorList>
            <person name="Sun Q."/>
            <person name="Mori K."/>
        </authorList>
    </citation>
    <scope>NUCLEOTIDE SEQUENCE</scope>
    <source>
        <strain evidence="1">NBRC 108769</strain>
    </source>
</reference>
<proteinExistence type="predicted"/>
<reference evidence="1" key="1">
    <citation type="journal article" date="2014" name="Int. J. Syst. Evol. Microbiol.">
        <title>Complete genome sequence of Corynebacterium casei LMG S-19264T (=DSM 44701T), isolated from a smear-ripened cheese.</title>
        <authorList>
            <consortium name="US DOE Joint Genome Institute (JGI-PGF)"/>
            <person name="Walter F."/>
            <person name="Albersmeier A."/>
            <person name="Kalinowski J."/>
            <person name="Ruckert C."/>
        </authorList>
    </citation>
    <scope>NUCLEOTIDE SEQUENCE</scope>
    <source>
        <strain evidence="1">NBRC 108769</strain>
    </source>
</reference>
<dbReference type="InterPro" id="IPR008775">
    <property type="entry name" value="Phytyl_CoA_dOase-like"/>
</dbReference>
<organism evidence="1 2">
    <name type="scientific">Portibacter lacus</name>
    <dbReference type="NCBI Taxonomy" id="1099794"/>
    <lineage>
        <taxon>Bacteria</taxon>
        <taxon>Pseudomonadati</taxon>
        <taxon>Bacteroidota</taxon>
        <taxon>Saprospiria</taxon>
        <taxon>Saprospirales</taxon>
        <taxon>Haliscomenobacteraceae</taxon>
        <taxon>Portibacter</taxon>
    </lineage>
</organism>
<keyword evidence="2" id="KW-1185">Reference proteome</keyword>
<comment type="caution">
    <text evidence="1">The sequence shown here is derived from an EMBL/GenBank/DDBJ whole genome shotgun (WGS) entry which is preliminary data.</text>
</comment>
<name>A0AA37SL24_9BACT</name>
<evidence type="ECO:0008006" key="3">
    <source>
        <dbReference type="Google" id="ProtNLM"/>
    </source>
</evidence>
<gene>
    <name evidence="1" type="ORF">GCM10007940_04720</name>
</gene>
<accession>A0AA37SL24</accession>
<dbReference type="PANTHER" id="PTHR20883">
    <property type="entry name" value="PHYTANOYL-COA DIOXYGENASE DOMAIN CONTAINING 1"/>
    <property type="match status" value="1"/>
</dbReference>
<sequence length="240" mass="27745">MSNSIIEEFEREGFATYHDILNPTEIEYFRNIYEDFLSGTISTVGHRSDLSGSEGKKELIVQIMRPSMLHPPLLHSILHQKINKLAKELLGPDMELDFDMLIDKPPFTNKETPFHQDEAYWIDMEDKRAVSCWVALDDVTKENGCMWYVPKSHKEELRAHILTGNGGAMKCEAREDEAKAVELKAGSCTFHHGRTIHYARGNSTGNRRRAFILNFRSKEMIEYERSQGFNHLGDRKEKQK</sequence>
<evidence type="ECO:0000313" key="1">
    <source>
        <dbReference type="EMBL" id="GLR15857.1"/>
    </source>
</evidence>